<dbReference type="Pfam" id="PF25557">
    <property type="entry name" value="GAUT_1"/>
    <property type="match status" value="1"/>
</dbReference>
<keyword evidence="5" id="KW-0472">Membrane</keyword>
<dbReference type="GO" id="GO:0000139">
    <property type="term" value="C:Golgi membrane"/>
    <property type="evidence" value="ECO:0007669"/>
    <property type="project" value="UniProtKB-SubCell"/>
</dbReference>
<dbReference type="InterPro" id="IPR029044">
    <property type="entry name" value="Nucleotide-diphossugar_trans"/>
</dbReference>
<reference evidence="6 7" key="1">
    <citation type="submission" date="2024-01" db="EMBL/GenBank/DDBJ databases">
        <title>The genomes of 5 underutilized Papilionoideae crops provide insights into root nodulation and disease resistanc.</title>
        <authorList>
            <person name="Jiang F."/>
        </authorList>
    </citation>
    <scope>NUCLEOTIDE SEQUENCE [LARGE SCALE GENOMIC DNA]</scope>
    <source>
        <strain evidence="6">DUOXIRENSHENG_FW03</strain>
        <tissue evidence="6">Leaves</tissue>
    </source>
</reference>
<keyword evidence="5" id="KW-0333">Golgi apparatus</keyword>
<dbReference type="Proteomes" id="UP001386955">
    <property type="component" value="Unassembled WGS sequence"/>
</dbReference>
<dbReference type="InterPro" id="IPR029993">
    <property type="entry name" value="GAUT"/>
</dbReference>
<dbReference type="GO" id="GO:0047262">
    <property type="term" value="F:polygalacturonate 4-alpha-galacturonosyltransferase activity"/>
    <property type="evidence" value="ECO:0007669"/>
    <property type="project" value="InterPro"/>
</dbReference>
<keyword evidence="5" id="KW-0961">Cell wall biogenesis/degradation</keyword>
<dbReference type="Gene3D" id="3.90.550.10">
    <property type="entry name" value="Spore Coat Polysaccharide Biosynthesis Protein SpsA, Chain A"/>
    <property type="match status" value="1"/>
</dbReference>
<evidence type="ECO:0000313" key="6">
    <source>
        <dbReference type="EMBL" id="KAK7393466.1"/>
    </source>
</evidence>
<keyword evidence="5" id="KW-1133">Transmembrane helix</keyword>
<proteinExistence type="inferred from homology"/>
<evidence type="ECO:0000256" key="3">
    <source>
        <dbReference type="ARBA" id="ARBA00022676"/>
    </source>
</evidence>
<keyword evidence="3 5" id="KW-0328">Glycosyltransferase</keyword>
<feature type="transmembrane region" description="Helical" evidence="5">
    <location>
        <begin position="103"/>
        <end position="120"/>
    </location>
</feature>
<keyword evidence="7" id="KW-1185">Reference proteome</keyword>
<dbReference type="GO" id="GO:0071555">
    <property type="term" value="P:cell wall organization"/>
    <property type="evidence" value="ECO:0007669"/>
    <property type="project" value="UniProtKB-KW"/>
</dbReference>
<comment type="caution">
    <text evidence="6">The sequence shown here is derived from an EMBL/GenBank/DDBJ whole genome shotgun (WGS) entry which is preliminary data.</text>
</comment>
<keyword evidence="4" id="KW-0808">Transferase</keyword>
<dbReference type="EC" id="2.4.1.-" evidence="5"/>
<evidence type="ECO:0000256" key="2">
    <source>
        <dbReference type="ARBA" id="ARBA00006351"/>
    </source>
</evidence>
<dbReference type="PANTHER" id="PTHR32116">
    <property type="entry name" value="GALACTURONOSYLTRANSFERASE 4-RELATED"/>
    <property type="match status" value="1"/>
</dbReference>
<evidence type="ECO:0000313" key="7">
    <source>
        <dbReference type="Proteomes" id="UP001386955"/>
    </source>
</evidence>
<protein>
    <recommendedName>
        <fullName evidence="5">Hexosyltransferase</fullName>
        <ecNumber evidence="5">2.4.1.-</ecNumber>
    </recommendedName>
</protein>
<comment type="subcellular location">
    <subcellularLocation>
        <location evidence="5">Golgi apparatus membrane</location>
        <topology evidence="5">Single-pass type II membrane protein</topology>
    </subcellularLocation>
</comment>
<dbReference type="AlphaFoldDB" id="A0AAN9SD40"/>
<keyword evidence="5" id="KW-0812">Transmembrane</keyword>
<evidence type="ECO:0000256" key="5">
    <source>
        <dbReference type="RuleBase" id="RU362027"/>
    </source>
</evidence>
<dbReference type="InterPro" id="IPR002495">
    <property type="entry name" value="Glyco_trans_8"/>
</dbReference>
<name>A0AAN9SD40_PSOTE</name>
<comment type="pathway">
    <text evidence="1 5">Glycan metabolism; pectin biosynthesis.</text>
</comment>
<dbReference type="Pfam" id="PF01501">
    <property type="entry name" value="Glyco_transf_8"/>
    <property type="match status" value="1"/>
</dbReference>
<accession>A0AAN9SD40</accession>
<comment type="similarity">
    <text evidence="2 5">Belongs to the glycosyltransferase 8 family.</text>
</comment>
<dbReference type="SUPFAM" id="SSF53448">
    <property type="entry name" value="Nucleotide-diphospho-sugar transferases"/>
    <property type="match status" value="1"/>
</dbReference>
<gene>
    <name evidence="6" type="ORF">VNO78_22023</name>
</gene>
<dbReference type="PANTHER" id="PTHR32116:SF111">
    <property type="entry name" value="HEXOSYLTRANSFERASE"/>
    <property type="match status" value="1"/>
</dbReference>
<evidence type="ECO:0000256" key="1">
    <source>
        <dbReference type="ARBA" id="ARBA00004877"/>
    </source>
</evidence>
<sequence>MHVKVLRRRRRRKNVTILRVNLTCLGSFSATVKRLLTQSWIKLSFCFFLLCLTNCNKVKLKPEPRVPSGPGSESAECNNVLLLKKDLEQPHSLMKKIRRCQRILILSLLSLSVVAPLFFVPHRLNLLTLLGRREFLEDLYRATYRTDAFKLNAVEQEGAEELEEPNQVVYTEKDFASTISYYSEKNNGIKESRIAGYRATALERNGFNPNRRHQGAQQNELSFMAQGKNIHDSQRMSEKNNEVTNKKVQEIKDQIILAKAYLKIAPPSSNLRLRDLEQQTREMELAVGEATQDSDLSVSALQKMRHMEASLSKIYRAFPDCSAMAAKLNTMKRQTEEQIRSQRHQATYLVHLAARTAPKGLHCLSMRLTAEYFALRPEDRKLPNENKIRHPDLYHYAVFSDNVLACAAVVNSTISTAKEQEKLVFHVLTKSLNLPAISMWFLINPPGKATVHVQRINNFEWSSKYSTSQENNSGYPRSTSELNYLRFYLPEIFPDLNKIVLFDHDVVVQQDLSGLWNINMRGNVIGAVGTCQEGKIPFHRIDMFINVSDPLIGNKFDVNACTWAFGMNLFDLHQWRRHNLTAVYHSYLQMGLWNIGSLPLGWLTFYNKTELLDRQWHVLGLGYSSDIDRNEIEGAAVIHYDGLRKPWLDIAMGRYKSYWTKFLNFDNIFLQQCNLQA</sequence>
<dbReference type="EMBL" id="JAYMYS010000005">
    <property type="protein sequence ID" value="KAK7393466.1"/>
    <property type="molecule type" value="Genomic_DNA"/>
</dbReference>
<evidence type="ECO:0000256" key="4">
    <source>
        <dbReference type="ARBA" id="ARBA00022679"/>
    </source>
</evidence>
<organism evidence="6 7">
    <name type="scientific">Psophocarpus tetragonolobus</name>
    <name type="common">Winged bean</name>
    <name type="synonym">Dolichos tetragonolobus</name>
    <dbReference type="NCBI Taxonomy" id="3891"/>
    <lineage>
        <taxon>Eukaryota</taxon>
        <taxon>Viridiplantae</taxon>
        <taxon>Streptophyta</taxon>
        <taxon>Embryophyta</taxon>
        <taxon>Tracheophyta</taxon>
        <taxon>Spermatophyta</taxon>
        <taxon>Magnoliopsida</taxon>
        <taxon>eudicotyledons</taxon>
        <taxon>Gunneridae</taxon>
        <taxon>Pentapetalae</taxon>
        <taxon>rosids</taxon>
        <taxon>fabids</taxon>
        <taxon>Fabales</taxon>
        <taxon>Fabaceae</taxon>
        <taxon>Papilionoideae</taxon>
        <taxon>50 kb inversion clade</taxon>
        <taxon>NPAAA clade</taxon>
        <taxon>indigoferoid/millettioid clade</taxon>
        <taxon>Phaseoleae</taxon>
        <taxon>Psophocarpus</taxon>
    </lineage>
</organism>